<feature type="domain" description="FAD/NAD(P)-binding" evidence="6">
    <location>
        <begin position="3"/>
        <end position="346"/>
    </location>
</feature>
<dbReference type="PRINTS" id="PR00368">
    <property type="entry name" value="FADPNR"/>
</dbReference>
<dbReference type="AlphaFoldDB" id="A0A410H1H2"/>
<organism evidence="7 8">
    <name type="scientific">Hydrogenovibrio thermophilus</name>
    <dbReference type="NCBI Taxonomy" id="265883"/>
    <lineage>
        <taxon>Bacteria</taxon>
        <taxon>Pseudomonadati</taxon>
        <taxon>Pseudomonadota</taxon>
        <taxon>Gammaproteobacteria</taxon>
        <taxon>Thiotrichales</taxon>
        <taxon>Piscirickettsiaceae</taxon>
        <taxon>Hydrogenovibrio</taxon>
    </lineage>
</organism>
<evidence type="ECO:0000256" key="5">
    <source>
        <dbReference type="ARBA" id="ARBA00023002"/>
    </source>
</evidence>
<keyword evidence="8" id="KW-1185">Reference proteome</keyword>
<dbReference type="PANTHER" id="PTHR42913:SF3">
    <property type="entry name" value="64 KDA MITOCHONDRIAL NADH DEHYDROGENASE (EUROFUNG)"/>
    <property type="match status" value="1"/>
</dbReference>
<evidence type="ECO:0000256" key="2">
    <source>
        <dbReference type="ARBA" id="ARBA00005272"/>
    </source>
</evidence>
<evidence type="ECO:0000256" key="1">
    <source>
        <dbReference type="ARBA" id="ARBA00001974"/>
    </source>
</evidence>
<reference evidence="7 8" key="1">
    <citation type="journal article" date="2018" name="Environ. Microbiol.">
        <title>Genomes of ubiquitous marine and hypersaline Hydrogenovibrio, Thiomicrorhabdus and Thiomicrospira spp. encode a diversity of mechanisms to sustain chemolithoautotrophy in heterogeneous environments.</title>
        <authorList>
            <person name="Scott K.M."/>
            <person name="Williams J."/>
            <person name="Porter C.M.B."/>
            <person name="Russel S."/>
            <person name="Harmer T.L."/>
            <person name="Paul J.H."/>
            <person name="Antonen K.M."/>
            <person name="Bridges M.K."/>
            <person name="Camper G.J."/>
            <person name="Campla C.K."/>
            <person name="Casella L.G."/>
            <person name="Chase E."/>
            <person name="Conrad J.W."/>
            <person name="Cruz M.C."/>
            <person name="Dunlap D.S."/>
            <person name="Duran L."/>
            <person name="Fahsbender E.M."/>
            <person name="Goldsmith D.B."/>
            <person name="Keeley R.F."/>
            <person name="Kondoff M.R."/>
            <person name="Kussy B.I."/>
            <person name="Lane M.K."/>
            <person name="Lawler S."/>
            <person name="Leigh B.A."/>
            <person name="Lewis C."/>
            <person name="Lostal L.M."/>
            <person name="Marking D."/>
            <person name="Mancera P.A."/>
            <person name="McClenthan E.C."/>
            <person name="McIntyre E.A."/>
            <person name="Mine J.A."/>
            <person name="Modi S."/>
            <person name="Moore B.D."/>
            <person name="Morgan W.A."/>
            <person name="Nelson K.M."/>
            <person name="Nguyen K.N."/>
            <person name="Ogburn N."/>
            <person name="Parrino D.G."/>
            <person name="Pedapudi A.D."/>
            <person name="Pelham R.P."/>
            <person name="Preece A.M."/>
            <person name="Rampersad E.A."/>
            <person name="Richardson J.C."/>
            <person name="Rodgers C.M."/>
            <person name="Schaffer B.L."/>
            <person name="Sheridan N.E."/>
            <person name="Solone M.R."/>
            <person name="Staley Z.R."/>
            <person name="Tabuchi M."/>
            <person name="Waide R.J."/>
            <person name="Wanjugi P.W."/>
            <person name="Young S."/>
            <person name="Clum A."/>
            <person name="Daum C."/>
            <person name="Huntemann M."/>
            <person name="Ivanova N."/>
            <person name="Kyrpides N."/>
            <person name="Mikhailova N."/>
            <person name="Palaniappan K."/>
            <person name="Pillay M."/>
            <person name="Reddy T.B.K."/>
            <person name="Shapiro N."/>
            <person name="Stamatis D."/>
            <person name="Varghese N."/>
            <person name="Woyke T."/>
            <person name="Boden R."/>
            <person name="Freyermuth S.K."/>
            <person name="Kerfeld C.A."/>
        </authorList>
    </citation>
    <scope>NUCLEOTIDE SEQUENCE [LARGE SCALE GENOMIC DNA]</scope>
    <source>
        <strain evidence="7 8">JR-2</strain>
    </source>
</reference>
<dbReference type="Proteomes" id="UP000285478">
    <property type="component" value="Chromosome"/>
</dbReference>
<dbReference type="PANTHER" id="PTHR42913">
    <property type="entry name" value="APOPTOSIS-INDUCING FACTOR 1"/>
    <property type="match status" value="1"/>
</dbReference>
<dbReference type="InterPro" id="IPR023753">
    <property type="entry name" value="FAD/NAD-binding_dom"/>
</dbReference>
<evidence type="ECO:0000256" key="4">
    <source>
        <dbReference type="ARBA" id="ARBA00022827"/>
    </source>
</evidence>
<sequence>MKQIVIVGGGAGGLELATRLGDSLGRKRLAEITLIDANRTHLWKPLLHEVASGSLDTGHEALSYRAHSSEHHYYFRMGQMVGLDKTNQTLTLAPLLDHHGKEILGERLVHYDYLVMATGARSNDFGLSSVREHCHTLDSAQEAEDFHLTFLNRFMQFSEAANQHALTNHHDQTPPEPVRVAIVGAGATGVELAAELCNAVERLEKFGIKAIHPSSLQVTIIEATDRILPALPESLAAKAEQVLKEHGVDIRTQTMIKDVQAQQLITADQTLQADLLVWAAGVKAPKFLSELGLPTNRIHQIEIDANLQVKGESAIFAIGDCASLIQGAGEQARPVPSLAQAAHQMAATCATNLQALIDGQPLTSFLYHDHGSLLSLSRFQTFGSVLDELFKKNWMLEGKIAHWAYASLYRQHQMTLHGLGRMVWILLAAFIERRVKPKLKLY</sequence>
<dbReference type="GO" id="GO:0019646">
    <property type="term" value="P:aerobic electron transport chain"/>
    <property type="evidence" value="ECO:0007669"/>
    <property type="project" value="TreeGrafter"/>
</dbReference>
<dbReference type="EMBL" id="CP035033">
    <property type="protein sequence ID" value="QAB14758.1"/>
    <property type="molecule type" value="Genomic_DNA"/>
</dbReference>
<evidence type="ECO:0000256" key="3">
    <source>
        <dbReference type="ARBA" id="ARBA00022630"/>
    </source>
</evidence>
<evidence type="ECO:0000313" key="7">
    <source>
        <dbReference type="EMBL" id="QAB14758.1"/>
    </source>
</evidence>
<dbReference type="InterPro" id="IPR036188">
    <property type="entry name" value="FAD/NAD-bd_sf"/>
</dbReference>
<dbReference type="Pfam" id="PF07992">
    <property type="entry name" value="Pyr_redox_2"/>
    <property type="match status" value="1"/>
</dbReference>
<dbReference type="KEGG" id="htr:EPV75_03250"/>
<name>A0A410H1H2_9GAMM</name>
<accession>A0A410H1H2</accession>
<comment type="similarity">
    <text evidence="2">Belongs to the NADH dehydrogenase family.</text>
</comment>
<evidence type="ECO:0000259" key="6">
    <source>
        <dbReference type="Pfam" id="PF07992"/>
    </source>
</evidence>
<dbReference type="InterPro" id="IPR051169">
    <property type="entry name" value="NADH-Q_oxidoreductase"/>
</dbReference>
<evidence type="ECO:0000313" key="8">
    <source>
        <dbReference type="Proteomes" id="UP000285478"/>
    </source>
</evidence>
<comment type="cofactor">
    <cofactor evidence="1">
        <name>FAD</name>
        <dbReference type="ChEBI" id="CHEBI:57692"/>
    </cofactor>
</comment>
<dbReference type="RefSeq" id="WP_128384454.1">
    <property type="nucleotide sequence ID" value="NZ_CP035033.1"/>
</dbReference>
<protein>
    <submittedName>
        <fullName evidence="7">NAD(P)/FAD-dependent oxidoreductase</fullName>
    </submittedName>
</protein>
<gene>
    <name evidence="7" type="ORF">EPV75_03250</name>
</gene>
<keyword evidence="5" id="KW-0560">Oxidoreductase</keyword>
<keyword evidence="3" id="KW-0285">Flavoprotein</keyword>
<dbReference type="GO" id="GO:0003955">
    <property type="term" value="F:NAD(P)H dehydrogenase (quinone) activity"/>
    <property type="evidence" value="ECO:0007669"/>
    <property type="project" value="TreeGrafter"/>
</dbReference>
<dbReference type="Gene3D" id="3.50.50.100">
    <property type="match status" value="1"/>
</dbReference>
<proteinExistence type="inferred from homology"/>
<keyword evidence="4" id="KW-0274">FAD</keyword>
<dbReference type="PRINTS" id="PR00411">
    <property type="entry name" value="PNDRDTASEI"/>
</dbReference>
<dbReference type="SUPFAM" id="SSF51905">
    <property type="entry name" value="FAD/NAD(P)-binding domain"/>
    <property type="match status" value="1"/>
</dbReference>